<comment type="caution">
    <text evidence="2">The sequence shown here is derived from an EMBL/GenBank/DDBJ whole genome shotgun (WGS) entry which is preliminary data.</text>
</comment>
<evidence type="ECO:0000313" key="3">
    <source>
        <dbReference type="Proteomes" id="UP000807353"/>
    </source>
</evidence>
<dbReference type="AlphaFoldDB" id="A0A9P6CLX7"/>
<protein>
    <submittedName>
        <fullName evidence="2">Uncharacterized protein</fullName>
    </submittedName>
</protein>
<proteinExistence type="predicted"/>
<reference evidence="2" key="1">
    <citation type="submission" date="2020-11" db="EMBL/GenBank/DDBJ databases">
        <authorList>
            <consortium name="DOE Joint Genome Institute"/>
            <person name="Ahrendt S."/>
            <person name="Riley R."/>
            <person name="Andreopoulos W."/>
            <person name="Labutti K."/>
            <person name="Pangilinan J."/>
            <person name="Ruiz-Duenas F.J."/>
            <person name="Barrasa J.M."/>
            <person name="Sanchez-Garcia M."/>
            <person name="Camarero S."/>
            <person name="Miyauchi S."/>
            <person name="Serrano A."/>
            <person name="Linde D."/>
            <person name="Babiker R."/>
            <person name="Drula E."/>
            <person name="Ayuso-Fernandez I."/>
            <person name="Pacheco R."/>
            <person name="Padilla G."/>
            <person name="Ferreira P."/>
            <person name="Barriuso J."/>
            <person name="Kellner H."/>
            <person name="Castanera R."/>
            <person name="Alfaro M."/>
            <person name="Ramirez L."/>
            <person name="Pisabarro A.G."/>
            <person name="Kuo A."/>
            <person name="Tritt A."/>
            <person name="Lipzen A."/>
            <person name="He G."/>
            <person name="Yan M."/>
            <person name="Ng V."/>
            <person name="Cullen D."/>
            <person name="Martin F."/>
            <person name="Rosso M.-N."/>
            <person name="Henrissat B."/>
            <person name="Hibbett D."/>
            <person name="Martinez A.T."/>
            <person name="Grigoriev I.V."/>
        </authorList>
    </citation>
    <scope>NUCLEOTIDE SEQUENCE</scope>
    <source>
        <strain evidence="2">CBS 247.69</strain>
    </source>
</reference>
<name>A0A9P6CLX7_9AGAR</name>
<gene>
    <name evidence="2" type="ORF">BDZ94DRAFT_1305981</name>
</gene>
<evidence type="ECO:0000256" key="1">
    <source>
        <dbReference type="SAM" id="MobiDB-lite"/>
    </source>
</evidence>
<keyword evidence="3" id="KW-1185">Reference proteome</keyword>
<accession>A0A9P6CLX7</accession>
<evidence type="ECO:0000313" key="2">
    <source>
        <dbReference type="EMBL" id="KAF9466750.1"/>
    </source>
</evidence>
<sequence length="207" mass="22286">MSFSEPAHVVPYSASNLQAVHHDFSGSGANAADINLLEKIVEHVLELPAKQENDILVASSAVNTLTSGKNSRNPYLGWARCPTFSIPPRVAQKMAISWTGTETYEGFFSKLENSKKTTSLSSPAIAAAGGSYYRRNYDSSPHKTPRTSPHRVASAPVAFTSPSTAQSSNHSMDVLTKPPPENGTVDPRLVCPPPLSNSYIDVSYNHS</sequence>
<feature type="region of interest" description="Disordered" evidence="1">
    <location>
        <begin position="158"/>
        <end position="195"/>
    </location>
</feature>
<organism evidence="2 3">
    <name type="scientific">Collybia nuda</name>
    <dbReference type="NCBI Taxonomy" id="64659"/>
    <lineage>
        <taxon>Eukaryota</taxon>
        <taxon>Fungi</taxon>
        <taxon>Dikarya</taxon>
        <taxon>Basidiomycota</taxon>
        <taxon>Agaricomycotina</taxon>
        <taxon>Agaricomycetes</taxon>
        <taxon>Agaricomycetidae</taxon>
        <taxon>Agaricales</taxon>
        <taxon>Tricholomatineae</taxon>
        <taxon>Clitocybaceae</taxon>
        <taxon>Collybia</taxon>
    </lineage>
</organism>
<dbReference type="Proteomes" id="UP000807353">
    <property type="component" value="Unassembled WGS sequence"/>
</dbReference>
<dbReference type="EMBL" id="MU150240">
    <property type="protein sequence ID" value="KAF9466750.1"/>
    <property type="molecule type" value="Genomic_DNA"/>
</dbReference>
<feature type="compositionally biased region" description="Polar residues" evidence="1">
    <location>
        <begin position="160"/>
        <end position="171"/>
    </location>
</feature>